<dbReference type="Proteomes" id="UP001497453">
    <property type="component" value="Chromosome 8"/>
</dbReference>
<name>A0ABP1E6N6_9APHY</name>
<sequence length="303" mass="34431">MTSPVRTLLDRTDITIQKLQALSEESQGIYKQLFTLQSSTGNLAFLDDNVGTRIHDDFRVFSDLLWKARDIAGDIRTAAIDFRYAMMGIIRDQRVLPEQKIESMEQWSHSMRPKLDSASNLPTEFSKLALDMQAVAKELEGHLAEKHQKPSKESLDRTRKPLYFTYLAKRLSRLLILTGTFHRVTSLLLRRSLKLVTGGQKQDSRAVDPLPAVHSRKRSRPCGSDVVSLTNRTSADLTSLSSKMEVFGDIYEILFKEIDELTNELRSEDSLDTYDPQSLTETISICNLLDAFAKTLEAYQKNV</sequence>
<organism evidence="2 3">
    <name type="scientific">Somion occarium</name>
    <dbReference type="NCBI Taxonomy" id="3059160"/>
    <lineage>
        <taxon>Eukaryota</taxon>
        <taxon>Fungi</taxon>
        <taxon>Dikarya</taxon>
        <taxon>Basidiomycota</taxon>
        <taxon>Agaricomycotina</taxon>
        <taxon>Agaricomycetes</taxon>
        <taxon>Polyporales</taxon>
        <taxon>Cerrenaceae</taxon>
        <taxon>Somion</taxon>
    </lineage>
</organism>
<evidence type="ECO:0000313" key="3">
    <source>
        <dbReference type="Proteomes" id="UP001497453"/>
    </source>
</evidence>
<evidence type="ECO:0000313" key="2">
    <source>
        <dbReference type="EMBL" id="CAL1715620.1"/>
    </source>
</evidence>
<protein>
    <submittedName>
        <fullName evidence="2">Uncharacterized protein</fullName>
    </submittedName>
</protein>
<dbReference type="EMBL" id="OZ037951">
    <property type="protein sequence ID" value="CAL1715620.1"/>
    <property type="molecule type" value="Genomic_DNA"/>
</dbReference>
<accession>A0ABP1E6N6</accession>
<evidence type="ECO:0000256" key="1">
    <source>
        <dbReference type="SAM" id="MobiDB-lite"/>
    </source>
</evidence>
<reference evidence="3" key="1">
    <citation type="submission" date="2024-04" db="EMBL/GenBank/DDBJ databases">
        <authorList>
            <person name="Shaw F."/>
            <person name="Minotto A."/>
        </authorList>
    </citation>
    <scope>NUCLEOTIDE SEQUENCE [LARGE SCALE GENOMIC DNA]</scope>
</reference>
<feature type="region of interest" description="Disordered" evidence="1">
    <location>
        <begin position="204"/>
        <end position="225"/>
    </location>
</feature>
<proteinExistence type="predicted"/>
<gene>
    <name evidence="2" type="ORF">GFSPODELE1_LOCUS10324</name>
</gene>
<keyword evidence="3" id="KW-1185">Reference proteome</keyword>